<keyword evidence="2" id="KW-0413">Isomerase</keyword>
<comment type="caution">
    <text evidence="2">The sequence shown here is derived from an EMBL/GenBank/DDBJ whole genome shotgun (WGS) entry which is preliminary data.</text>
</comment>
<dbReference type="AlphaFoldDB" id="A0A366EXG3"/>
<dbReference type="EMBL" id="QNRK01000029">
    <property type="protein sequence ID" value="RBP07092.1"/>
    <property type="molecule type" value="Genomic_DNA"/>
</dbReference>
<dbReference type="Proteomes" id="UP000253529">
    <property type="component" value="Unassembled WGS sequence"/>
</dbReference>
<gene>
    <name evidence="2" type="ORF">DFR50_12922</name>
</gene>
<keyword evidence="3" id="KW-1185">Reference proteome</keyword>
<dbReference type="Pfam" id="PF12680">
    <property type="entry name" value="SnoaL_2"/>
    <property type="match status" value="1"/>
</dbReference>
<reference evidence="2 3" key="1">
    <citation type="submission" date="2018-06" db="EMBL/GenBank/DDBJ databases">
        <title>Genomic Encyclopedia of Type Strains, Phase IV (KMG-IV): sequencing the most valuable type-strain genomes for metagenomic binning, comparative biology and taxonomic classification.</title>
        <authorList>
            <person name="Goeker M."/>
        </authorList>
    </citation>
    <scope>NUCLEOTIDE SEQUENCE [LARGE SCALE GENOMIC DNA]</scope>
    <source>
        <strain evidence="2 3">DSM 24875</strain>
    </source>
</reference>
<dbReference type="InterPro" id="IPR032710">
    <property type="entry name" value="NTF2-like_dom_sf"/>
</dbReference>
<dbReference type="RefSeq" id="WP_113891466.1">
    <property type="nucleotide sequence ID" value="NZ_QNRK01000029.1"/>
</dbReference>
<evidence type="ECO:0000313" key="3">
    <source>
        <dbReference type="Proteomes" id="UP000253529"/>
    </source>
</evidence>
<evidence type="ECO:0000259" key="1">
    <source>
        <dbReference type="Pfam" id="PF12680"/>
    </source>
</evidence>
<dbReference type="Gene3D" id="3.10.450.50">
    <property type="match status" value="1"/>
</dbReference>
<organism evidence="2 3">
    <name type="scientific">Roseiarcus fermentans</name>
    <dbReference type="NCBI Taxonomy" id="1473586"/>
    <lineage>
        <taxon>Bacteria</taxon>
        <taxon>Pseudomonadati</taxon>
        <taxon>Pseudomonadota</taxon>
        <taxon>Alphaproteobacteria</taxon>
        <taxon>Hyphomicrobiales</taxon>
        <taxon>Roseiarcaceae</taxon>
        <taxon>Roseiarcus</taxon>
    </lineage>
</organism>
<feature type="domain" description="SnoaL-like" evidence="1">
    <location>
        <begin position="30"/>
        <end position="125"/>
    </location>
</feature>
<evidence type="ECO:0000313" key="2">
    <source>
        <dbReference type="EMBL" id="RBP07092.1"/>
    </source>
</evidence>
<sequence>MPDNKYAAYAGAEPYFALVRKALGDLVDGEHFFDIVADDIGYEVRYDLGWPRMIWGRTPLMESFRGYVGSIRLRSADSLIVNRADNGRVVVIEYDVHGTILATKANYENRFCSIIELENRKIAHWRDYMDSHAAWTALTNSD</sequence>
<dbReference type="SUPFAM" id="SSF54427">
    <property type="entry name" value="NTF2-like"/>
    <property type="match status" value="1"/>
</dbReference>
<accession>A0A366EXG3</accession>
<name>A0A366EXG3_9HYPH</name>
<dbReference type="OrthoDB" id="7061942at2"/>
<protein>
    <submittedName>
        <fullName evidence="2">Ketosteroid isomerase-like protein</fullName>
    </submittedName>
</protein>
<proteinExistence type="predicted"/>
<dbReference type="InterPro" id="IPR037401">
    <property type="entry name" value="SnoaL-like"/>
</dbReference>
<dbReference type="GO" id="GO:0016853">
    <property type="term" value="F:isomerase activity"/>
    <property type="evidence" value="ECO:0007669"/>
    <property type="project" value="UniProtKB-KW"/>
</dbReference>